<evidence type="ECO:0000313" key="18">
    <source>
        <dbReference type="Proteomes" id="UP000516480"/>
    </source>
</evidence>
<dbReference type="GO" id="GO:0012505">
    <property type="term" value="C:endomembrane system"/>
    <property type="evidence" value="ECO:0007669"/>
    <property type="project" value="UniProtKB-ARBA"/>
</dbReference>
<keyword evidence="4 8" id="KW-0653">Protein transport</keyword>
<keyword evidence="5 8" id="KW-1133">Transmembrane helix</keyword>
<comment type="subcellular location">
    <subcellularLocation>
        <location evidence="1 8">Membrane</location>
        <topology evidence="1 8">Multi-pass membrane protein</topology>
    </subcellularLocation>
</comment>
<dbReference type="InterPro" id="IPR011691">
    <property type="entry name" value="Vesicle_transpt_SFT2"/>
</dbReference>
<evidence type="ECO:0000313" key="15">
    <source>
        <dbReference type="Proteomes" id="UP000219860"/>
    </source>
</evidence>
<dbReference type="OrthoDB" id="660759at2759"/>
<dbReference type="PANTHER" id="PTHR23137:SF36">
    <property type="entry name" value="VESICLE TRANSPORT PROTEIN SFT2C"/>
    <property type="match status" value="1"/>
</dbReference>
<dbReference type="GO" id="GO:0015031">
    <property type="term" value="P:protein transport"/>
    <property type="evidence" value="ECO:0007669"/>
    <property type="project" value="UniProtKB-KW"/>
</dbReference>
<feature type="transmembrane region" description="Helical" evidence="8">
    <location>
        <begin position="184"/>
        <end position="202"/>
    </location>
</feature>
<gene>
    <name evidence="9" type="ORF">PBK173_000398100</name>
    <name evidence="13" type="ORF">PBNK65E_000386900</name>
    <name evidence="10" type="ORF">PBNK65NY_000386400</name>
    <name evidence="11" type="ORF">PBSP11A_000386900</name>
    <name evidence="12" type="ORF">PBSP11RLL_000387000</name>
</gene>
<evidence type="ECO:0000313" key="14">
    <source>
        <dbReference type="Proteomes" id="UP000069549"/>
    </source>
</evidence>
<keyword evidence="3 8" id="KW-0812">Transmembrane</keyword>
<dbReference type="GO" id="GO:0016192">
    <property type="term" value="P:vesicle-mediated transport"/>
    <property type="evidence" value="ECO:0007669"/>
    <property type="project" value="InterPro"/>
</dbReference>
<evidence type="ECO:0000256" key="7">
    <source>
        <dbReference type="ARBA" id="ARBA00025800"/>
    </source>
</evidence>
<feature type="transmembrane region" description="Helical" evidence="8">
    <location>
        <begin position="121"/>
        <end position="144"/>
    </location>
</feature>
<dbReference type="GO" id="GO:0005737">
    <property type="term" value="C:cytoplasm"/>
    <property type="evidence" value="ECO:0007669"/>
    <property type="project" value="UniProtKB-ARBA"/>
</dbReference>
<evidence type="ECO:0000313" key="13">
    <source>
        <dbReference type="EMBL" id="SCN27874.1"/>
    </source>
</evidence>
<evidence type="ECO:0000313" key="9">
    <source>
        <dbReference type="EMBL" id="CXI97897.1"/>
    </source>
</evidence>
<evidence type="ECO:0000313" key="16">
    <source>
        <dbReference type="Proteomes" id="UP000219974"/>
    </source>
</evidence>
<dbReference type="AlphaFoldDB" id="A0A122IR35"/>
<evidence type="ECO:0000256" key="2">
    <source>
        <dbReference type="ARBA" id="ARBA00022448"/>
    </source>
</evidence>
<accession>A0A122IR35</accession>
<proteinExistence type="inferred from homology"/>
<evidence type="ECO:0000256" key="3">
    <source>
        <dbReference type="ARBA" id="ARBA00022692"/>
    </source>
</evidence>
<comment type="function">
    <text evidence="8">May be involved in fusion of retrograde transport vesicles derived from an endocytic compartment with the Golgi complex.</text>
</comment>
<dbReference type="EMBL" id="LT608149">
    <property type="protein sequence ID" value="SCL97612.1"/>
    <property type="molecule type" value="Genomic_DNA"/>
</dbReference>
<evidence type="ECO:0000256" key="5">
    <source>
        <dbReference type="ARBA" id="ARBA00022989"/>
    </source>
</evidence>
<evidence type="ECO:0000313" key="10">
    <source>
        <dbReference type="EMBL" id="SCL97612.1"/>
    </source>
</evidence>
<evidence type="ECO:0000313" key="17">
    <source>
        <dbReference type="Proteomes" id="UP000220214"/>
    </source>
</evidence>
<protein>
    <recommendedName>
        <fullName evidence="8">Vesicle transport protein</fullName>
    </recommendedName>
</protein>
<name>A0A122IR35_PLABE</name>
<dbReference type="EMBL" id="LT614639">
    <property type="protein sequence ID" value="SCN27874.1"/>
    <property type="molecule type" value="Genomic_DNA"/>
</dbReference>
<evidence type="ECO:0000313" key="12">
    <source>
        <dbReference type="EMBL" id="SCM18443.1"/>
    </source>
</evidence>
<dbReference type="InterPro" id="IPR007305">
    <property type="entry name" value="Vesicle_transpt_Got1/SFT2"/>
</dbReference>
<dbReference type="PANTHER" id="PTHR23137">
    <property type="entry name" value="VESICLE TRANSPORT PROTEIN-RELATED"/>
    <property type="match status" value="1"/>
</dbReference>
<dbReference type="SUPFAM" id="SSF103473">
    <property type="entry name" value="MFS general substrate transporter"/>
    <property type="match status" value="1"/>
</dbReference>
<dbReference type="EMBL" id="LT160033">
    <property type="protein sequence ID" value="CXI97897.1"/>
    <property type="molecule type" value="Genomic_DNA"/>
</dbReference>
<dbReference type="Proteomes" id="UP000219860">
    <property type="component" value="Chromosome 13"/>
</dbReference>
<dbReference type="InterPro" id="IPR036259">
    <property type="entry name" value="MFS_trans_sf"/>
</dbReference>
<keyword evidence="2 8" id="KW-0813">Transport</keyword>
<dbReference type="Proteomes" id="UP000220214">
    <property type="component" value="Chromosome 13"/>
</dbReference>
<feature type="transmembrane region" description="Helical" evidence="8">
    <location>
        <begin position="208"/>
        <end position="229"/>
    </location>
</feature>
<dbReference type="VEuPathDB" id="PlasmoDB:PBANKA_1337200"/>
<comment type="similarity">
    <text evidence="7 8">Belongs to the SFT2 family.</text>
</comment>
<reference evidence="9 14" key="1">
    <citation type="submission" date="2016-02" db="EMBL/GenBank/DDBJ databases">
        <authorList>
            <consortium name="Pathogen Informatics"/>
        </authorList>
    </citation>
    <scope>NUCLEOTIDE SEQUENCE [LARGE SCALE GENOMIC DNA]</scope>
    <source>
        <strain evidence="9 14">K173</strain>
        <strain evidence="10 18">NK65 ny</strain>
        <strain evidence="13 17">NK65e</strain>
        <strain evidence="11 15">SP11 Antwerpcl1</strain>
        <strain evidence="12 16">SP11 RLL</strain>
    </source>
</reference>
<evidence type="ECO:0000256" key="6">
    <source>
        <dbReference type="ARBA" id="ARBA00023136"/>
    </source>
</evidence>
<evidence type="ECO:0000256" key="8">
    <source>
        <dbReference type="RuleBase" id="RU363111"/>
    </source>
</evidence>
<dbReference type="GO" id="GO:0016020">
    <property type="term" value="C:membrane"/>
    <property type="evidence" value="ECO:0007669"/>
    <property type="project" value="UniProtKB-SubCell"/>
</dbReference>
<organism evidence="9 14">
    <name type="scientific">Plasmodium berghei</name>
    <dbReference type="NCBI Taxonomy" id="5821"/>
    <lineage>
        <taxon>Eukaryota</taxon>
        <taxon>Sar</taxon>
        <taxon>Alveolata</taxon>
        <taxon>Apicomplexa</taxon>
        <taxon>Aconoidasida</taxon>
        <taxon>Haemosporida</taxon>
        <taxon>Plasmodiidae</taxon>
        <taxon>Plasmodium</taxon>
        <taxon>Plasmodium (Vinckeia)</taxon>
    </lineage>
</organism>
<dbReference type="Pfam" id="PF04178">
    <property type="entry name" value="Got1"/>
    <property type="match status" value="1"/>
</dbReference>
<dbReference type="OMA" id="IPGGSHM"/>
<dbReference type="EMBL" id="LT608261">
    <property type="protein sequence ID" value="SCM16646.1"/>
    <property type="molecule type" value="Genomic_DNA"/>
</dbReference>
<evidence type="ECO:0000313" key="11">
    <source>
        <dbReference type="EMBL" id="SCM16646.1"/>
    </source>
</evidence>
<evidence type="ECO:0000256" key="4">
    <source>
        <dbReference type="ARBA" id="ARBA00022927"/>
    </source>
</evidence>
<dbReference type="Proteomes" id="UP000516480">
    <property type="component" value="Chromosome 13"/>
</dbReference>
<dbReference type="Proteomes" id="UP000219974">
    <property type="component" value="Chromosome 13"/>
</dbReference>
<sequence>MGGENNFDGLSFFESNNFQSTNRDFMRGTMNDNNSRSEEKGLLEKAISFSKKGAESIQKGIQKTLDKTNLNNSPSLISNSTAADTGSMFSNFPSFTNQNRENSTSSIYAFTTLLSYKNFPLFCLLFGISIVFMILSLFTLPMIVITPRQFGFFFTLSSICFVLSLAFLKGFSNLYTHLIEKKRLPFTSAYILSLVATLYFTIIKPFYLFALITSIVQMFALISFIVSYIPGGSNVIKMILGGMYNYIKNLFRRNNSSDLPF</sequence>
<dbReference type="EMBL" id="LT608277">
    <property type="protein sequence ID" value="SCM18443.1"/>
    <property type="molecule type" value="Genomic_DNA"/>
</dbReference>
<dbReference type="Proteomes" id="UP000069549">
    <property type="component" value="Chromosome 13"/>
</dbReference>
<feature type="transmembrane region" description="Helical" evidence="8">
    <location>
        <begin position="150"/>
        <end position="172"/>
    </location>
</feature>
<keyword evidence="6 8" id="KW-0472">Membrane</keyword>
<evidence type="ECO:0000256" key="1">
    <source>
        <dbReference type="ARBA" id="ARBA00004141"/>
    </source>
</evidence>